<dbReference type="NCBIfam" id="NF041551">
    <property type="entry name" value="YlcI_YnfO_N"/>
    <property type="match status" value="1"/>
</dbReference>
<accession>A0AAJ1NQC2</accession>
<evidence type="ECO:0000313" key="2">
    <source>
        <dbReference type="Proteomes" id="UP001159937"/>
    </source>
</evidence>
<proteinExistence type="predicted"/>
<evidence type="ECO:0000313" key="1">
    <source>
        <dbReference type="EMBL" id="MDH0963614.1"/>
    </source>
</evidence>
<sequence length="63" mass="6940">MATKAVNRKSQTIAARVPHEIAGSMEQLKEPGESTGQFVVAALEGEIKRRKLRKATNFDEGEQ</sequence>
<protein>
    <submittedName>
        <fullName evidence="1">Uncharacterized protein</fullName>
    </submittedName>
</protein>
<reference evidence="1" key="1">
    <citation type="submission" date="2022-09" db="EMBL/GenBank/DDBJ databases">
        <title>Intensive care unit water sources are persistently colonized with multi-drug resistant bacteria and are the site of extensive horizontal gene transfer of antibiotic resistance genes.</title>
        <authorList>
            <person name="Diorio-Toth L."/>
        </authorList>
    </citation>
    <scope>NUCLEOTIDE SEQUENCE</scope>
    <source>
        <strain evidence="1">GD03918</strain>
    </source>
</reference>
<gene>
    <name evidence="1" type="ORF">N5C89_12305</name>
</gene>
<dbReference type="Proteomes" id="UP001159937">
    <property type="component" value="Unassembled WGS sequence"/>
</dbReference>
<dbReference type="RefSeq" id="WP_064144431.1">
    <property type="nucleotide sequence ID" value="NZ_JAOCBF010000014.1"/>
</dbReference>
<organism evidence="1 2">
    <name type="scientific">Klebsiella michiganensis</name>
    <dbReference type="NCBI Taxonomy" id="1134687"/>
    <lineage>
        <taxon>Bacteria</taxon>
        <taxon>Pseudomonadati</taxon>
        <taxon>Pseudomonadota</taxon>
        <taxon>Gammaproteobacteria</taxon>
        <taxon>Enterobacterales</taxon>
        <taxon>Enterobacteriaceae</taxon>
        <taxon>Klebsiella/Raoultella group</taxon>
        <taxon>Klebsiella</taxon>
    </lineage>
</organism>
<comment type="caution">
    <text evidence="1">The sequence shown here is derived from an EMBL/GenBank/DDBJ whole genome shotgun (WGS) entry which is preliminary data.</text>
</comment>
<dbReference type="EMBL" id="JAOCBF010000014">
    <property type="protein sequence ID" value="MDH0963614.1"/>
    <property type="molecule type" value="Genomic_DNA"/>
</dbReference>
<name>A0AAJ1NQC2_9ENTR</name>
<dbReference type="AlphaFoldDB" id="A0AAJ1NQC2"/>